<feature type="transmembrane region" description="Helical" evidence="1">
    <location>
        <begin position="32"/>
        <end position="55"/>
    </location>
</feature>
<evidence type="ECO:0000256" key="1">
    <source>
        <dbReference type="SAM" id="Phobius"/>
    </source>
</evidence>
<dbReference type="Gramene" id="AET4Gv20040200.2">
    <property type="protein sequence ID" value="AET4Gv20040200.2"/>
    <property type="gene ID" value="AET4Gv20040200"/>
</dbReference>
<reference evidence="3" key="1">
    <citation type="journal article" date="2014" name="Science">
        <title>Ancient hybridizations among the ancestral genomes of bread wheat.</title>
        <authorList>
            <consortium name="International Wheat Genome Sequencing Consortium,"/>
            <person name="Marcussen T."/>
            <person name="Sandve S.R."/>
            <person name="Heier L."/>
            <person name="Spannagl M."/>
            <person name="Pfeifer M."/>
            <person name="Jakobsen K.S."/>
            <person name="Wulff B.B."/>
            <person name="Steuernagel B."/>
            <person name="Mayer K.F."/>
            <person name="Olsen O.A."/>
        </authorList>
    </citation>
    <scope>NUCLEOTIDE SEQUENCE [LARGE SCALE GENOMIC DNA]</scope>
    <source>
        <strain evidence="3">cv. AL8/78</strain>
    </source>
</reference>
<keyword evidence="3" id="KW-1185">Reference proteome</keyword>
<keyword evidence="1" id="KW-0812">Transmembrane</keyword>
<accession>A0A453H2T3</accession>
<protein>
    <submittedName>
        <fullName evidence="2">Uncharacterized protein</fullName>
    </submittedName>
</protein>
<name>A0A453H2T3_AEGTS</name>
<dbReference type="AlphaFoldDB" id="A0A453H2T3"/>
<evidence type="ECO:0000313" key="2">
    <source>
        <dbReference type="EnsemblPlants" id="AET4Gv20040200.2"/>
    </source>
</evidence>
<reference evidence="3" key="2">
    <citation type="journal article" date="2017" name="Nat. Plants">
        <title>The Aegilops tauschii genome reveals multiple impacts of transposons.</title>
        <authorList>
            <person name="Zhao G."/>
            <person name="Zou C."/>
            <person name="Li K."/>
            <person name="Wang K."/>
            <person name="Li T."/>
            <person name="Gao L."/>
            <person name="Zhang X."/>
            <person name="Wang H."/>
            <person name="Yang Z."/>
            <person name="Liu X."/>
            <person name="Jiang W."/>
            <person name="Mao L."/>
            <person name="Kong X."/>
            <person name="Jiao Y."/>
            <person name="Jia J."/>
        </authorList>
    </citation>
    <scope>NUCLEOTIDE SEQUENCE [LARGE SCALE GENOMIC DNA]</scope>
    <source>
        <strain evidence="3">cv. AL8/78</strain>
    </source>
</reference>
<organism evidence="2 3">
    <name type="scientific">Aegilops tauschii subsp. strangulata</name>
    <name type="common">Goatgrass</name>
    <dbReference type="NCBI Taxonomy" id="200361"/>
    <lineage>
        <taxon>Eukaryota</taxon>
        <taxon>Viridiplantae</taxon>
        <taxon>Streptophyta</taxon>
        <taxon>Embryophyta</taxon>
        <taxon>Tracheophyta</taxon>
        <taxon>Spermatophyta</taxon>
        <taxon>Magnoliopsida</taxon>
        <taxon>Liliopsida</taxon>
        <taxon>Poales</taxon>
        <taxon>Poaceae</taxon>
        <taxon>BOP clade</taxon>
        <taxon>Pooideae</taxon>
        <taxon>Triticodae</taxon>
        <taxon>Triticeae</taxon>
        <taxon>Triticinae</taxon>
        <taxon>Aegilops</taxon>
    </lineage>
</organism>
<reference evidence="2" key="5">
    <citation type="journal article" date="2021" name="G3 (Bethesda)">
        <title>Aegilops tauschii genome assembly Aet v5.0 features greater sequence contiguity and improved annotation.</title>
        <authorList>
            <person name="Wang L."/>
            <person name="Zhu T."/>
            <person name="Rodriguez J.C."/>
            <person name="Deal K.R."/>
            <person name="Dubcovsky J."/>
            <person name="McGuire P.E."/>
            <person name="Lux T."/>
            <person name="Spannagl M."/>
            <person name="Mayer K.F.X."/>
            <person name="Baldrich P."/>
            <person name="Meyers B.C."/>
            <person name="Huo N."/>
            <person name="Gu Y.Q."/>
            <person name="Zhou H."/>
            <person name="Devos K.M."/>
            <person name="Bennetzen J.L."/>
            <person name="Unver T."/>
            <person name="Budak H."/>
            <person name="Gulick P.J."/>
            <person name="Galiba G."/>
            <person name="Kalapos B."/>
            <person name="Nelson D.R."/>
            <person name="Li P."/>
            <person name="You F.M."/>
            <person name="Luo M.C."/>
            <person name="Dvorak J."/>
        </authorList>
    </citation>
    <scope>NUCLEOTIDE SEQUENCE [LARGE SCALE GENOMIC DNA]</scope>
    <source>
        <strain evidence="2">cv. AL8/78</strain>
    </source>
</reference>
<sequence length="114" mass="12524">ISRQASFQKTFMLAQMVGARTISQASTRTRQLTTNVGCGAGAGAFILSLMAWIGISRSVFLGWKLPVVVARSKHDGGSSRGQFFLSMRNEALRWHHSLVALFNSFLSSVMIMNE</sequence>
<proteinExistence type="predicted"/>
<dbReference type="EnsemblPlants" id="AET4Gv20040200.2">
    <property type="protein sequence ID" value="AET4Gv20040200.2"/>
    <property type="gene ID" value="AET4Gv20040200"/>
</dbReference>
<reference evidence="2" key="3">
    <citation type="journal article" date="2017" name="Nature">
        <title>Genome sequence of the progenitor of the wheat D genome Aegilops tauschii.</title>
        <authorList>
            <person name="Luo M.C."/>
            <person name="Gu Y.Q."/>
            <person name="Puiu D."/>
            <person name="Wang H."/>
            <person name="Twardziok S.O."/>
            <person name="Deal K.R."/>
            <person name="Huo N."/>
            <person name="Zhu T."/>
            <person name="Wang L."/>
            <person name="Wang Y."/>
            <person name="McGuire P.E."/>
            <person name="Liu S."/>
            <person name="Long H."/>
            <person name="Ramasamy R.K."/>
            <person name="Rodriguez J.C."/>
            <person name="Van S.L."/>
            <person name="Yuan L."/>
            <person name="Wang Z."/>
            <person name="Xia Z."/>
            <person name="Xiao L."/>
            <person name="Anderson O.D."/>
            <person name="Ouyang S."/>
            <person name="Liang Y."/>
            <person name="Zimin A.V."/>
            <person name="Pertea G."/>
            <person name="Qi P."/>
            <person name="Bennetzen J.L."/>
            <person name="Dai X."/>
            <person name="Dawson M.W."/>
            <person name="Muller H.G."/>
            <person name="Kugler K."/>
            <person name="Rivarola-Duarte L."/>
            <person name="Spannagl M."/>
            <person name="Mayer K.F.X."/>
            <person name="Lu F.H."/>
            <person name="Bevan M.W."/>
            <person name="Leroy P."/>
            <person name="Li P."/>
            <person name="You F.M."/>
            <person name="Sun Q."/>
            <person name="Liu Z."/>
            <person name="Lyons E."/>
            <person name="Wicker T."/>
            <person name="Salzberg S.L."/>
            <person name="Devos K.M."/>
            <person name="Dvorak J."/>
        </authorList>
    </citation>
    <scope>NUCLEOTIDE SEQUENCE [LARGE SCALE GENOMIC DNA]</scope>
    <source>
        <strain evidence="2">cv. AL8/78</strain>
    </source>
</reference>
<keyword evidence="1" id="KW-0472">Membrane</keyword>
<reference evidence="2" key="4">
    <citation type="submission" date="2019-03" db="UniProtKB">
        <authorList>
            <consortium name="EnsemblPlants"/>
        </authorList>
    </citation>
    <scope>IDENTIFICATION</scope>
</reference>
<keyword evidence="1" id="KW-1133">Transmembrane helix</keyword>
<dbReference type="Proteomes" id="UP000015105">
    <property type="component" value="Chromosome 4D"/>
</dbReference>
<evidence type="ECO:0000313" key="3">
    <source>
        <dbReference type="Proteomes" id="UP000015105"/>
    </source>
</evidence>